<protein>
    <submittedName>
        <fullName evidence="1">Uncharacterized protein</fullName>
    </submittedName>
</protein>
<reference evidence="1" key="1">
    <citation type="journal article" date="2014" name="Front. Microbiol.">
        <title>High frequency of phylogenetically diverse reductive dehalogenase-homologous genes in deep subseafloor sedimentary metagenomes.</title>
        <authorList>
            <person name="Kawai M."/>
            <person name="Futagami T."/>
            <person name="Toyoda A."/>
            <person name="Takaki Y."/>
            <person name="Nishi S."/>
            <person name="Hori S."/>
            <person name="Arai W."/>
            <person name="Tsubouchi T."/>
            <person name="Morono Y."/>
            <person name="Uchiyama I."/>
            <person name="Ito T."/>
            <person name="Fujiyama A."/>
            <person name="Inagaki F."/>
            <person name="Takami H."/>
        </authorList>
    </citation>
    <scope>NUCLEOTIDE SEQUENCE</scope>
    <source>
        <strain evidence="1">Expedition CK06-06</strain>
    </source>
</reference>
<dbReference type="AlphaFoldDB" id="X1FX88"/>
<accession>X1FX88</accession>
<name>X1FX88_9ZZZZ</name>
<evidence type="ECO:0000313" key="1">
    <source>
        <dbReference type="EMBL" id="GAH33944.1"/>
    </source>
</evidence>
<proteinExistence type="predicted"/>
<comment type="caution">
    <text evidence="1">The sequence shown here is derived from an EMBL/GenBank/DDBJ whole genome shotgun (WGS) entry which is preliminary data.</text>
</comment>
<feature type="non-terminal residue" evidence="1">
    <location>
        <position position="1"/>
    </location>
</feature>
<organism evidence="1">
    <name type="scientific">marine sediment metagenome</name>
    <dbReference type="NCBI Taxonomy" id="412755"/>
    <lineage>
        <taxon>unclassified sequences</taxon>
        <taxon>metagenomes</taxon>
        <taxon>ecological metagenomes</taxon>
    </lineage>
</organism>
<gene>
    <name evidence="1" type="ORF">S03H2_20046</name>
</gene>
<dbReference type="EMBL" id="BARU01010526">
    <property type="protein sequence ID" value="GAH33944.1"/>
    <property type="molecule type" value="Genomic_DNA"/>
</dbReference>
<sequence>EELKAKDEELLGLYSRMTNQTYHSPSHLHSLALGNVYRAQRMIRILSERLLSLHMDTEKESNKKTIEKIVNEITSDICIHNYPIYRDEAKTIGLNVVIPNDKLEKILWNLYEKYAEDMELRKQFNPLEILGQENTKNIKYAAAHIESIKAQDTFYYDIRLNKISEPQAPGQPPLPRVNVNVAGFAWEKVR</sequence>